<accession>A0A368QP49</accession>
<evidence type="ECO:0000256" key="1">
    <source>
        <dbReference type="SAM" id="MobiDB-lite"/>
    </source>
</evidence>
<protein>
    <submittedName>
        <fullName evidence="2">Uncharacterized protein</fullName>
    </submittedName>
</protein>
<feature type="region of interest" description="Disordered" evidence="1">
    <location>
        <begin position="1"/>
        <end position="20"/>
    </location>
</feature>
<sequence>MPQLTRASPAPATSARASEDGSRCRFLALLASSPHVLPLFSLPNSLLLVFWLWRPGPPESQHASSPRLRLQNHV</sequence>
<reference evidence="2" key="2">
    <citation type="submission" date="2015-07" db="EMBL/GenBank/DDBJ databases">
        <authorList>
            <person name="Noorani M."/>
        </authorList>
    </citation>
    <scope>NUCLEOTIDE SEQUENCE</scope>
    <source>
        <strain evidence="2">Yugu1</strain>
    </source>
</reference>
<dbReference type="OrthoDB" id="185373at2759"/>
<dbReference type="EMBL" id="CM003531">
    <property type="protein sequence ID" value="RCV19749.1"/>
    <property type="molecule type" value="Genomic_DNA"/>
</dbReference>
<proteinExistence type="predicted"/>
<gene>
    <name evidence="2" type="ORF">SETIT_4G000600v2</name>
</gene>
<organism evidence="2">
    <name type="scientific">Setaria italica</name>
    <name type="common">Foxtail millet</name>
    <name type="synonym">Panicum italicum</name>
    <dbReference type="NCBI Taxonomy" id="4555"/>
    <lineage>
        <taxon>Eukaryota</taxon>
        <taxon>Viridiplantae</taxon>
        <taxon>Streptophyta</taxon>
        <taxon>Embryophyta</taxon>
        <taxon>Tracheophyta</taxon>
        <taxon>Spermatophyta</taxon>
        <taxon>Magnoliopsida</taxon>
        <taxon>Liliopsida</taxon>
        <taxon>Poales</taxon>
        <taxon>Poaceae</taxon>
        <taxon>PACMAD clade</taxon>
        <taxon>Panicoideae</taxon>
        <taxon>Panicodae</taxon>
        <taxon>Paniceae</taxon>
        <taxon>Cenchrinae</taxon>
        <taxon>Setaria</taxon>
    </lineage>
</organism>
<reference evidence="2" key="1">
    <citation type="journal article" date="2012" name="Nat. Biotechnol.">
        <title>Reference genome sequence of the model plant Setaria.</title>
        <authorList>
            <person name="Bennetzen J.L."/>
            <person name="Schmutz J."/>
            <person name="Wang H."/>
            <person name="Percifield R."/>
            <person name="Hawkins J."/>
            <person name="Pontaroli A.C."/>
            <person name="Estep M."/>
            <person name="Feng L."/>
            <person name="Vaughn J.N."/>
            <person name="Grimwood J."/>
            <person name="Jenkins J."/>
            <person name="Barry K."/>
            <person name="Lindquist E."/>
            <person name="Hellsten U."/>
            <person name="Deshpande S."/>
            <person name="Wang X."/>
            <person name="Wu X."/>
            <person name="Mitros T."/>
            <person name="Triplett J."/>
            <person name="Yang X."/>
            <person name="Ye C.Y."/>
            <person name="Mauro-Herrera M."/>
            <person name="Wang L."/>
            <person name="Li P."/>
            <person name="Sharma M."/>
            <person name="Sharma R."/>
            <person name="Ronald P.C."/>
            <person name="Panaud O."/>
            <person name="Kellogg E.A."/>
            <person name="Brutnell T.P."/>
            <person name="Doust A.N."/>
            <person name="Tuskan G.A."/>
            <person name="Rokhsar D."/>
            <person name="Devos K.M."/>
        </authorList>
    </citation>
    <scope>NUCLEOTIDE SEQUENCE [LARGE SCALE GENOMIC DNA]</scope>
    <source>
        <strain evidence="2">Yugu1</strain>
    </source>
</reference>
<feature type="compositionally biased region" description="Low complexity" evidence="1">
    <location>
        <begin position="1"/>
        <end position="16"/>
    </location>
</feature>
<evidence type="ECO:0000313" key="2">
    <source>
        <dbReference type="EMBL" id="RCV19749.1"/>
    </source>
</evidence>
<name>A0A368QP49_SETIT</name>
<dbReference type="AlphaFoldDB" id="A0A368QP49"/>